<proteinExistence type="predicted"/>
<evidence type="ECO:0000313" key="2">
    <source>
        <dbReference type="Proteomes" id="UP000194885"/>
    </source>
</evidence>
<dbReference type="EMBL" id="NGKW01000003">
    <property type="protein sequence ID" value="OTN93767.1"/>
    <property type="molecule type" value="Genomic_DNA"/>
</dbReference>
<evidence type="ECO:0000313" key="1">
    <source>
        <dbReference type="EMBL" id="OTN93767.1"/>
    </source>
</evidence>
<dbReference type="Proteomes" id="UP000194885">
    <property type="component" value="Unassembled WGS sequence"/>
</dbReference>
<comment type="caution">
    <text evidence="1">The sequence shown here is derived from an EMBL/GenBank/DDBJ whole genome shotgun (WGS) entry which is preliminary data.</text>
</comment>
<organism evidence="1 2">
    <name type="scientific">Enterococcus faecium</name>
    <name type="common">Streptococcus faecium</name>
    <dbReference type="NCBI Taxonomy" id="1352"/>
    <lineage>
        <taxon>Bacteria</taxon>
        <taxon>Bacillati</taxon>
        <taxon>Bacillota</taxon>
        <taxon>Bacilli</taxon>
        <taxon>Lactobacillales</taxon>
        <taxon>Enterococcaceae</taxon>
        <taxon>Enterococcus</taxon>
    </lineage>
</organism>
<evidence type="ECO:0008006" key="3">
    <source>
        <dbReference type="Google" id="ProtNLM"/>
    </source>
</evidence>
<name>A0A242BE56_ENTFC</name>
<dbReference type="AlphaFoldDB" id="A0A242BE56"/>
<gene>
    <name evidence="1" type="ORF">A5810_001643</name>
</gene>
<dbReference type="RefSeq" id="WP_370683770.1">
    <property type="nucleotide sequence ID" value="NZ_NGKW01000003.1"/>
</dbReference>
<reference evidence="1 2" key="1">
    <citation type="submission" date="2017-05" db="EMBL/GenBank/DDBJ databases">
        <title>The Genome Sequence of Enterococcus faecium 7H8_DIV0219.</title>
        <authorList>
            <consortium name="The Broad Institute Genomics Platform"/>
            <consortium name="The Broad Institute Genomic Center for Infectious Diseases"/>
            <person name="Earl A."/>
            <person name="Manson A."/>
            <person name="Schwartman J."/>
            <person name="Gilmore M."/>
            <person name="Abouelleil A."/>
            <person name="Cao P."/>
            <person name="Chapman S."/>
            <person name="Cusick C."/>
            <person name="Shea T."/>
            <person name="Young S."/>
            <person name="Neafsey D."/>
            <person name="Nusbaum C."/>
            <person name="Birren B."/>
        </authorList>
    </citation>
    <scope>NUCLEOTIDE SEQUENCE [LARGE SCALE GENOMIC DNA]</scope>
    <source>
        <strain evidence="1 2">7H8_DIV0219</strain>
    </source>
</reference>
<accession>A0A242BE56</accession>
<sequence>MNDSIKKMPKLIDKDLIITKIFYEIFHKKKTLIINAILSPDTRSCKNCGSTVVNENGKSILVKNGKKKIIIHFNQYNND</sequence>
<protein>
    <recommendedName>
        <fullName evidence="3">ISL3 family transposase</fullName>
    </recommendedName>
</protein>